<protein>
    <submittedName>
        <fullName evidence="1">Uncharacterized protein</fullName>
    </submittedName>
</protein>
<dbReference type="AlphaFoldDB" id="A0AB39JCL0"/>
<dbReference type="EMBL" id="CP158487">
    <property type="protein sequence ID" value="XDN89471.1"/>
    <property type="molecule type" value="Genomic_DNA"/>
</dbReference>
<name>A0AB39JCL0_9BACT</name>
<accession>A0AB39JCL0</accession>
<sequence length="49" mass="5596">MNVYRLHARQKRYRHGAELLNPSRKSGEIAIISNSTKEKLDANYQPIGA</sequence>
<proteinExistence type="predicted"/>
<organism evidence="1">
    <name type="scientific">Candidatus Nanosynbacter sp. TM7-074</name>
    <dbReference type="NCBI Taxonomy" id="3158573"/>
    <lineage>
        <taxon>Bacteria</taxon>
        <taxon>Candidatus Saccharimonadota</taxon>
        <taxon>Candidatus Saccharimonadia</taxon>
        <taxon>Candidatus Nanosynbacterales</taxon>
        <taxon>Candidatus Nanosynbacteraceae</taxon>
        <taxon>Candidatus Nanosynbacter</taxon>
    </lineage>
</organism>
<dbReference type="RefSeq" id="WP_368999967.1">
    <property type="nucleotide sequence ID" value="NZ_CP158487.1"/>
</dbReference>
<evidence type="ECO:0000313" key="1">
    <source>
        <dbReference type="EMBL" id="XDN89471.1"/>
    </source>
</evidence>
<reference evidence="1" key="1">
    <citation type="submission" date="2024-06" db="EMBL/GenBank/DDBJ databases">
        <authorList>
            <person name="Atkinson C."/>
            <person name="McLean J."/>
            <person name="Gallagher L."/>
            <person name="Bor B."/>
            <person name="Mougous J."/>
        </authorList>
    </citation>
    <scope>NUCLEOTIDE SEQUENCE</scope>
    <source>
        <strain evidence="1">TM7-074</strain>
    </source>
</reference>
<gene>
    <name evidence="1" type="ORF">TM074_02040</name>
</gene>